<keyword evidence="2" id="KW-1185">Reference proteome</keyword>
<evidence type="ECO:0000313" key="1">
    <source>
        <dbReference type="EMBL" id="KAJ7365314.1"/>
    </source>
</evidence>
<evidence type="ECO:0000313" key="2">
    <source>
        <dbReference type="Proteomes" id="UP001163046"/>
    </source>
</evidence>
<protein>
    <submittedName>
        <fullName evidence="1">Uncharacterized protein</fullName>
    </submittedName>
</protein>
<comment type="caution">
    <text evidence="1">The sequence shown here is derived from an EMBL/GenBank/DDBJ whole genome shotgun (WGS) entry which is preliminary data.</text>
</comment>
<dbReference type="AlphaFoldDB" id="A0A9W9YTK8"/>
<sequence>MPNEGDEVKFCLAFHWTGPCAWYVVCQPGVVKAQKAIARSVMSFAEEEDSDSDTSDKGDEESLLPLVGESLHTQTVRPRQKSAVVEDSEVHQWGHYLDSTSEKQGIIFQVFPSNGYGWIHHPNFKDLLFFHAKQIVPPVDSLSSIEVYSVVSFIVGKSERGPRAMNIETVEEENINSQLRKCREELLKEEEKKKSSTASAAPRRAVRTVKLPNTLEDFYLMGSRQEGHICDLRAPPKHKSVDGYIEVPSSQERLFFNESLSGIPKRENS</sequence>
<reference evidence="1" key="1">
    <citation type="submission" date="2023-01" db="EMBL/GenBank/DDBJ databases">
        <title>Genome assembly of the deep-sea coral Lophelia pertusa.</title>
        <authorList>
            <person name="Herrera S."/>
            <person name="Cordes E."/>
        </authorList>
    </citation>
    <scope>NUCLEOTIDE SEQUENCE</scope>
    <source>
        <strain evidence="1">USNM1676648</strain>
        <tissue evidence="1">Polyp</tissue>
    </source>
</reference>
<organism evidence="1 2">
    <name type="scientific">Desmophyllum pertusum</name>
    <dbReference type="NCBI Taxonomy" id="174260"/>
    <lineage>
        <taxon>Eukaryota</taxon>
        <taxon>Metazoa</taxon>
        <taxon>Cnidaria</taxon>
        <taxon>Anthozoa</taxon>
        <taxon>Hexacorallia</taxon>
        <taxon>Scleractinia</taxon>
        <taxon>Caryophylliina</taxon>
        <taxon>Caryophylliidae</taxon>
        <taxon>Desmophyllum</taxon>
    </lineage>
</organism>
<accession>A0A9W9YTK8</accession>
<dbReference type="Gene3D" id="2.40.50.140">
    <property type="entry name" value="Nucleic acid-binding proteins"/>
    <property type="match status" value="1"/>
</dbReference>
<dbReference type="SUPFAM" id="SSF50249">
    <property type="entry name" value="Nucleic acid-binding proteins"/>
    <property type="match status" value="1"/>
</dbReference>
<dbReference type="EMBL" id="MU827303">
    <property type="protein sequence ID" value="KAJ7365314.1"/>
    <property type="molecule type" value="Genomic_DNA"/>
</dbReference>
<proteinExistence type="predicted"/>
<dbReference type="Proteomes" id="UP001163046">
    <property type="component" value="Unassembled WGS sequence"/>
</dbReference>
<gene>
    <name evidence="1" type="ORF">OS493_005418</name>
</gene>
<dbReference type="InterPro" id="IPR012340">
    <property type="entry name" value="NA-bd_OB-fold"/>
</dbReference>
<name>A0A9W9YTK8_9CNID</name>